<dbReference type="Proteomes" id="UP000321039">
    <property type="component" value="Unassembled WGS sequence"/>
</dbReference>
<dbReference type="PANTHER" id="PTHR21366">
    <property type="entry name" value="GLYOXALASE FAMILY PROTEIN"/>
    <property type="match status" value="1"/>
</dbReference>
<evidence type="ECO:0000259" key="1">
    <source>
        <dbReference type="PROSITE" id="PS51819"/>
    </source>
</evidence>
<dbReference type="InterPro" id="IPR037523">
    <property type="entry name" value="VOC_core"/>
</dbReference>
<dbReference type="InterPro" id="IPR050383">
    <property type="entry name" value="GlyoxalaseI/FosfomycinResist"/>
</dbReference>
<gene>
    <name evidence="2" type="ORF">FV139_13240</name>
</gene>
<reference evidence="2 3" key="1">
    <citation type="submission" date="2019-08" db="EMBL/GenBank/DDBJ databases">
        <title>Parahaliea maris sp. nov., isolated from the surface seawater.</title>
        <authorList>
            <person name="Liu Y."/>
        </authorList>
    </citation>
    <scope>NUCLEOTIDE SEQUENCE [LARGE SCALE GENOMIC DNA]</scope>
    <source>
        <strain evidence="2 3">HSLHS9</strain>
    </source>
</reference>
<dbReference type="EMBL" id="VRZA01000004">
    <property type="protein sequence ID" value="TXS92919.1"/>
    <property type="molecule type" value="Genomic_DNA"/>
</dbReference>
<protein>
    <submittedName>
        <fullName evidence="2">VOC family protein</fullName>
    </submittedName>
</protein>
<name>A0A5C8ZYN4_9GAMM</name>
<proteinExistence type="predicted"/>
<dbReference type="PROSITE" id="PS51819">
    <property type="entry name" value="VOC"/>
    <property type="match status" value="1"/>
</dbReference>
<dbReference type="Pfam" id="PF00903">
    <property type="entry name" value="Glyoxalase"/>
    <property type="match status" value="1"/>
</dbReference>
<organism evidence="2 3">
    <name type="scientific">Parahaliea maris</name>
    <dbReference type="NCBI Taxonomy" id="2716870"/>
    <lineage>
        <taxon>Bacteria</taxon>
        <taxon>Pseudomonadati</taxon>
        <taxon>Pseudomonadota</taxon>
        <taxon>Gammaproteobacteria</taxon>
        <taxon>Cellvibrionales</taxon>
        <taxon>Halieaceae</taxon>
        <taxon>Parahaliea</taxon>
    </lineage>
</organism>
<keyword evidence="3" id="KW-1185">Reference proteome</keyword>
<evidence type="ECO:0000313" key="3">
    <source>
        <dbReference type="Proteomes" id="UP000321039"/>
    </source>
</evidence>
<dbReference type="InterPro" id="IPR004360">
    <property type="entry name" value="Glyas_Fos-R_dOase_dom"/>
</dbReference>
<dbReference type="RefSeq" id="WP_148068921.1">
    <property type="nucleotide sequence ID" value="NZ_VRZA01000004.1"/>
</dbReference>
<sequence length="136" mass="15107">MIKPHAIDHIVLRTERYQELIEFYCNVLGCRIDKVAADDFGLTHLRAGSAQIDIVDVHRPAGQSGGPAPASEGNNVDHFCLQIEAVDEAALKAYLEQNGVECGEFYDRYGAQGMGRSIYMKDLVGNNVELRFVIHE</sequence>
<accession>A0A5C8ZYN4</accession>
<dbReference type="InterPro" id="IPR029068">
    <property type="entry name" value="Glyas_Bleomycin-R_OHBP_Dase"/>
</dbReference>
<feature type="domain" description="VOC" evidence="1">
    <location>
        <begin position="6"/>
        <end position="133"/>
    </location>
</feature>
<comment type="caution">
    <text evidence="2">The sequence shown here is derived from an EMBL/GenBank/DDBJ whole genome shotgun (WGS) entry which is preliminary data.</text>
</comment>
<dbReference type="PANTHER" id="PTHR21366:SF14">
    <property type="entry name" value="GLYOXALASE DOMAIN-CONTAINING PROTEIN 5"/>
    <property type="match status" value="1"/>
</dbReference>
<dbReference type="AlphaFoldDB" id="A0A5C8ZYN4"/>
<dbReference type="SUPFAM" id="SSF54593">
    <property type="entry name" value="Glyoxalase/Bleomycin resistance protein/Dihydroxybiphenyl dioxygenase"/>
    <property type="match status" value="1"/>
</dbReference>
<evidence type="ECO:0000313" key="2">
    <source>
        <dbReference type="EMBL" id="TXS92919.1"/>
    </source>
</evidence>
<dbReference type="Gene3D" id="3.10.180.10">
    <property type="entry name" value="2,3-Dihydroxybiphenyl 1,2-Dioxygenase, domain 1"/>
    <property type="match status" value="1"/>
</dbReference>